<evidence type="ECO:0000259" key="8">
    <source>
        <dbReference type="PROSITE" id="PS50103"/>
    </source>
</evidence>
<feature type="coiled-coil region" evidence="5">
    <location>
        <begin position="879"/>
        <end position="952"/>
    </location>
</feature>
<organism evidence="9 10">
    <name type="scientific">Symbiodinium microadriaticum</name>
    <name type="common">Dinoflagellate</name>
    <name type="synonym">Zooxanthella microadriatica</name>
    <dbReference type="NCBI Taxonomy" id="2951"/>
    <lineage>
        <taxon>Eukaryota</taxon>
        <taxon>Sar</taxon>
        <taxon>Alveolata</taxon>
        <taxon>Dinophyceae</taxon>
        <taxon>Suessiales</taxon>
        <taxon>Symbiodiniaceae</taxon>
        <taxon>Symbiodinium</taxon>
    </lineage>
</organism>
<dbReference type="PANTHER" id="PTHR24201:SF16">
    <property type="entry name" value="ANKYRIN-1-LIKE-RELATED"/>
    <property type="match status" value="1"/>
</dbReference>
<evidence type="ECO:0000256" key="1">
    <source>
        <dbReference type="ARBA" id="ARBA00022737"/>
    </source>
</evidence>
<evidence type="ECO:0000256" key="2">
    <source>
        <dbReference type="ARBA" id="ARBA00023043"/>
    </source>
</evidence>
<feature type="repeat" description="ANK" evidence="3">
    <location>
        <begin position="329"/>
        <end position="357"/>
    </location>
</feature>
<dbReference type="AlphaFoldDB" id="A0A1Q9CQH5"/>
<dbReference type="PROSITE" id="PS51257">
    <property type="entry name" value="PROKAR_LIPOPROTEIN"/>
    <property type="match status" value="1"/>
</dbReference>
<dbReference type="Gene3D" id="1.25.40.20">
    <property type="entry name" value="Ankyrin repeat-containing domain"/>
    <property type="match status" value="1"/>
</dbReference>
<keyword evidence="4" id="KW-0479">Metal-binding</keyword>
<evidence type="ECO:0000313" key="9">
    <source>
        <dbReference type="EMBL" id="OLP85173.1"/>
    </source>
</evidence>
<protein>
    <submittedName>
        <fullName evidence="9">Ankyrin repeat domain-containing protein 50</fullName>
    </submittedName>
</protein>
<keyword evidence="5" id="KW-0175">Coiled coil</keyword>
<proteinExistence type="predicted"/>
<accession>A0A1Q9CQH5</accession>
<dbReference type="InterPro" id="IPR036770">
    <property type="entry name" value="Ankyrin_rpt-contain_sf"/>
</dbReference>
<reference evidence="9 10" key="1">
    <citation type="submission" date="2016-02" db="EMBL/GenBank/DDBJ databases">
        <title>Genome analysis of coral dinoflagellate symbionts highlights evolutionary adaptations to a symbiotic lifestyle.</title>
        <authorList>
            <person name="Aranda M."/>
            <person name="Li Y."/>
            <person name="Liew Y.J."/>
            <person name="Baumgarten S."/>
            <person name="Simakov O."/>
            <person name="Wilson M."/>
            <person name="Piel J."/>
            <person name="Ashoor H."/>
            <person name="Bougouffa S."/>
            <person name="Bajic V.B."/>
            <person name="Ryu T."/>
            <person name="Ravasi T."/>
            <person name="Bayer T."/>
            <person name="Micklem G."/>
            <person name="Kim H."/>
            <person name="Bhak J."/>
            <person name="Lajeunesse T.C."/>
            <person name="Voolstra C.R."/>
        </authorList>
    </citation>
    <scope>NUCLEOTIDE SEQUENCE [LARGE SCALE GENOMIC DNA]</scope>
    <source>
        <strain evidence="9 10">CCMP2467</strain>
    </source>
</reference>
<feature type="zinc finger region" description="C3H1-type" evidence="4">
    <location>
        <begin position="539"/>
        <end position="561"/>
    </location>
</feature>
<dbReference type="GO" id="GO:0005634">
    <property type="term" value="C:nucleus"/>
    <property type="evidence" value="ECO:0007669"/>
    <property type="project" value="TreeGrafter"/>
</dbReference>
<dbReference type="EMBL" id="LSRX01000991">
    <property type="protein sequence ID" value="OLP85173.1"/>
    <property type="molecule type" value="Genomic_DNA"/>
</dbReference>
<evidence type="ECO:0000256" key="7">
    <source>
        <dbReference type="SAM" id="SignalP"/>
    </source>
</evidence>
<feature type="repeat" description="ANK" evidence="3">
    <location>
        <begin position="230"/>
        <end position="262"/>
    </location>
</feature>
<dbReference type="PANTHER" id="PTHR24201">
    <property type="entry name" value="ANK_REP_REGION DOMAIN-CONTAINING PROTEIN"/>
    <property type="match status" value="1"/>
</dbReference>
<feature type="region of interest" description="Disordered" evidence="6">
    <location>
        <begin position="1080"/>
        <end position="1134"/>
    </location>
</feature>
<comment type="caution">
    <text evidence="9">The sequence shown here is derived from an EMBL/GenBank/DDBJ whole genome shotgun (WGS) entry which is preliminary data.</text>
</comment>
<keyword evidence="7" id="KW-0732">Signal</keyword>
<dbReference type="InterPro" id="IPR050776">
    <property type="entry name" value="Ank_Repeat/CDKN_Inhibitor"/>
</dbReference>
<evidence type="ECO:0000256" key="4">
    <source>
        <dbReference type="PROSITE-ProRule" id="PRU00723"/>
    </source>
</evidence>
<evidence type="ECO:0000256" key="5">
    <source>
        <dbReference type="SAM" id="Coils"/>
    </source>
</evidence>
<keyword evidence="4" id="KW-0862">Zinc</keyword>
<dbReference type="PROSITE" id="PS50103">
    <property type="entry name" value="ZF_C3H1"/>
    <property type="match status" value="1"/>
</dbReference>
<keyword evidence="1" id="KW-0677">Repeat</keyword>
<feature type="repeat" description="ANK" evidence="3">
    <location>
        <begin position="263"/>
        <end position="295"/>
    </location>
</feature>
<dbReference type="OrthoDB" id="194358at2759"/>
<feature type="compositionally biased region" description="Basic residues" evidence="6">
    <location>
        <begin position="565"/>
        <end position="574"/>
    </location>
</feature>
<dbReference type="PROSITE" id="PS50088">
    <property type="entry name" value="ANK_REPEAT"/>
    <property type="match status" value="4"/>
</dbReference>
<sequence>MIALFRAYCVALVFSTNCMLFACALRSCPASSVSNAGSATSERRRSALARLPMGQGCSSCFDGLVAAIPGQRLMSKMGYRAAPGAKLAAALAEAPQEDVLPVTNGYTACMGQAVAEVETTVATVQEVPCEPQQVVEGTFAKLHTKPAMMEENALADVCRALPSAWPKLRKTSKLYMWRLDELKLHTLQQTLIEDLNLVFADLFELCERGDSECVWILLSQGMNPKQRDPEGATLLQKATHSGSVTILKLLVEKGGVLNAKGSYGYTPLHEACYLGNPEVCEVLLSVKANVDALSKNGSTPLLVAAREGHNAICESLLKHHADADDGGDKGWTPLSVAAGEGHVGVCETLLKYNANVHGFAADGRCERSALQEAAEQGHANVVGLLLESKADVHHTFDEGGGQNRRWTAAELAERAGHSKIVHMLMSQAKGKANPHEFDGYEDTVPLLLYKQCDGIELIPDEEVLFQASLGGNPSAQTTCSPAAGPSPSLSALYGKDVSSETDGSVELETPSGTATTAELGPDGLPSIGSIGHATGDCKRCCFHPKGRCQNGHECRFCHFDHDKRRRAGVKKKGSRQLSPDSSMTGSGDGTSPVLTPAMGQQPMALIPGPQAPCQQMQCIPGALPPVVNMNPYDVQPPHVEAPPMTMGCMDDQVGFAPSMMPSDYGNMPMWQSEHVPFPPLSTAPQGQGFHPGWGPPNFYAGHQPHQIPPPMPFQPNCPPPMGPTFNAGPPLMLPNYTTSAGRPLEPGVQSSRGRGTLPMANLGDVSLLERFQALSCNWDSGDGRGCSNSMEACWITSCQHVLCDTHAKASFASSDVCPVCGFQGAKVIRASLGRDSRAETKKRLLPGLAPSEIMDAAGRNLEFWVRQKALESSRRRIRCSKLEERLANVTKTAEEHIQQSQKQQQDLAAEEVELEKRLQMLDKECAEVGHQIEALKREFMEADEQRSRLDLQVGGSVQEVLRGFPGPGRGAGASLPRPSQPAGLSYSFEGSGAPILGATAADPRPGLVESRRAQVTSSPIHNLSSVGPRRYRLPADVIFAGYRPSAGALQSFTALGSKQAPGTSWRATLLRCTATSIEPATAARPTATDVNGASGLPPNRPSSSTGGNSGATCRAGSCTRNEEGQPTIGHPEADRCLGRLGQREERTQRCRRFWYRGVCARRAVETEPPRPPGPSGAGNGSHACHVRAASTMMRQPHHGGLRQTDRWLHSGKWFKHSLLT</sequence>
<dbReference type="Proteomes" id="UP000186817">
    <property type="component" value="Unassembled WGS sequence"/>
</dbReference>
<dbReference type="SMART" id="SM00248">
    <property type="entry name" value="ANK"/>
    <property type="match status" value="7"/>
</dbReference>
<feature type="repeat" description="ANK" evidence="3">
    <location>
        <begin position="296"/>
        <end position="328"/>
    </location>
</feature>
<evidence type="ECO:0000313" key="10">
    <source>
        <dbReference type="Proteomes" id="UP000186817"/>
    </source>
</evidence>
<dbReference type="GO" id="GO:0010468">
    <property type="term" value="P:regulation of gene expression"/>
    <property type="evidence" value="ECO:0007669"/>
    <property type="project" value="UniProtKB-ARBA"/>
</dbReference>
<dbReference type="InterPro" id="IPR002110">
    <property type="entry name" value="Ankyrin_rpt"/>
</dbReference>
<evidence type="ECO:0000256" key="6">
    <source>
        <dbReference type="SAM" id="MobiDB-lite"/>
    </source>
</evidence>
<dbReference type="GO" id="GO:0008270">
    <property type="term" value="F:zinc ion binding"/>
    <property type="evidence" value="ECO:0007669"/>
    <property type="project" value="UniProtKB-KW"/>
</dbReference>
<keyword evidence="4" id="KW-0863">Zinc-finger</keyword>
<evidence type="ECO:0000256" key="3">
    <source>
        <dbReference type="PROSITE-ProRule" id="PRU00023"/>
    </source>
</evidence>
<feature type="region of interest" description="Disordered" evidence="6">
    <location>
        <begin position="565"/>
        <end position="591"/>
    </location>
</feature>
<keyword evidence="2 3" id="KW-0040">ANK repeat</keyword>
<dbReference type="InterPro" id="IPR000571">
    <property type="entry name" value="Znf_CCCH"/>
</dbReference>
<keyword evidence="10" id="KW-1185">Reference proteome</keyword>
<feature type="chain" id="PRO_5012457966" evidence="7">
    <location>
        <begin position="25"/>
        <end position="1220"/>
    </location>
</feature>
<feature type="domain" description="C3H1-type" evidence="8">
    <location>
        <begin position="539"/>
        <end position="561"/>
    </location>
</feature>
<dbReference type="Pfam" id="PF00023">
    <property type="entry name" value="Ank"/>
    <property type="match status" value="3"/>
</dbReference>
<dbReference type="PROSITE" id="PS50297">
    <property type="entry name" value="ANK_REP_REGION"/>
    <property type="match status" value="4"/>
</dbReference>
<feature type="region of interest" description="Disordered" evidence="6">
    <location>
        <begin position="495"/>
        <end position="523"/>
    </location>
</feature>
<feature type="compositionally biased region" description="Low complexity" evidence="6">
    <location>
        <begin position="578"/>
        <end position="591"/>
    </location>
</feature>
<dbReference type="SUPFAM" id="SSF48403">
    <property type="entry name" value="Ankyrin repeat"/>
    <property type="match status" value="1"/>
</dbReference>
<dbReference type="Pfam" id="PF12796">
    <property type="entry name" value="Ank_2"/>
    <property type="match status" value="1"/>
</dbReference>
<feature type="signal peptide" evidence="7">
    <location>
        <begin position="1"/>
        <end position="24"/>
    </location>
</feature>
<gene>
    <name evidence="9" type="primary">ANKRD50</name>
    <name evidence="9" type="ORF">AK812_SmicGene33858</name>
</gene>
<name>A0A1Q9CQH5_SYMMI</name>